<dbReference type="AlphaFoldDB" id="A0A0F8W6D1"/>
<gene>
    <name evidence="8" type="ORF">AOCH_002096</name>
</gene>
<dbReference type="Gene3D" id="1.10.10.60">
    <property type="entry name" value="Homeodomain-like"/>
    <property type="match status" value="1"/>
</dbReference>
<comment type="caution">
    <text evidence="8">The sequence shown here is derived from an EMBL/GenBank/DDBJ whole genome shotgun (WGS) entry which is preliminary data.</text>
</comment>
<dbReference type="GO" id="GO:0032259">
    <property type="term" value="P:methylation"/>
    <property type="evidence" value="ECO:0007669"/>
    <property type="project" value="UniProtKB-KW"/>
</dbReference>
<keyword evidence="2" id="KW-0489">Methyltransferase</keyword>
<dbReference type="EMBL" id="JYKN01003226">
    <property type="protein sequence ID" value="KKK13415.1"/>
    <property type="molecule type" value="Genomic_DNA"/>
</dbReference>
<evidence type="ECO:0000259" key="7">
    <source>
        <dbReference type="PROSITE" id="PS01124"/>
    </source>
</evidence>
<dbReference type="Gene3D" id="3.40.10.10">
    <property type="entry name" value="DNA Methylphosphotriester Repair Domain"/>
    <property type="match status" value="1"/>
</dbReference>
<dbReference type="SUPFAM" id="SSF57884">
    <property type="entry name" value="Ada DNA repair protein, N-terminal domain (N-Ada 10)"/>
    <property type="match status" value="1"/>
</dbReference>
<keyword evidence="3" id="KW-0805">Transcription regulation</keyword>
<keyword evidence="4" id="KW-0010">Activator</keyword>
<dbReference type="GO" id="GO:0008168">
    <property type="term" value="F:methyltransferase activity"/>
    <property type="evidence" value="ECO:0007669"/>
    <property type="project" value="UniProtKB-KW"/>
</dbReference>
<dbReference type="InterPro" id="IPR035451">
    <property type="entry name" value="Ada-like_dom_sf"/>
</dbReference>
<keyword evidence="2" id="KW-0808">Transferase</keyword>
<evidence type="ECO:0000256" key="3">
    <source>
        <dbReference type="ARBA" id="ARBA00023015"/>
    </source>
</evidence>
<evidence type="ECO:0000256" key="4">
    <source>
        <dbReference type="ARBA" id="ARBA00023159"/>
    </source>
</evidence>
<dbReference type="GO" id="GO:0043565">
    <property type="term" value="F:sequence-specific DNA binding"/>
    <property type="evidence" value="ECO:0007669"/>
    <property type="project" value="InterPro"/>
</dbReference>
<feature type="domain" description="HTH araC/xylS-type" evidence="7">
    <location>
        <begin position="102"/>
        <end position="161"/>
    </location>
</feature>
<accession>A0A0F8W6D1</accession>
<dbReference type="GO" id="GO:0003700">
    <property type="term" value="F:DNA-binding transcription factor activity"/>
    <property type="evidence" value="ECO:0007669"/>
    <property type="project" value="InterPro"/>
</dbReference>
<name>A0A0F8W6D1_9EURO</name>
<dbReference type="VEuPathDB" id="FungiDB:P175DRAFT_0497835"/>
<dbReference type="Proteomes" id="UP000034947">
    <property type="component" value="Unassembled WGS sequence"/>
</dbReference>
<feature type="region of interest" description="Disordered" evidence="6">
    <location>
        <begin position="1"/>
        <end position="32"/>
    </location>
</feature>
<sequence>MVQPISPQKIPRLPRHPQSTSTSGSSSPTAAAARWQAVLTRDRNATTFVYGVKTTKIYCRPSCPSRLARRANVEFYDTPSQAERGGFRPCKRCRPQTLEVLVNPQEQVIQRACETIRAEVRAGSKPPTLLNLASDAGLTASHFHRVFKKVMGVTPGKYTAGVMDLERRVDGYTTTTAPIYSYDYDYNYEWGYGPGCSSVGTLVVHGGHDDDGVVRDENIPPLPTTTTTTSTSSPSVLLFQPILQGEALVGGFEEVGAVDVASWNDFDALIAAEAEYVSSERGLNSLPVGFGLSESDFLDHVGFGDGGVSFVGGLARGEMLPRP</sequence>
<proteinExistence type="predicted"/>
<reference evidence="8 9" key="1">
    <citation type="submission" date="2015-02" db="EMBL/GenBank/DDBJ databases">
        <title>Draft Genome Sequences of Two Closely-Related Aflatoxigenic Aspergillus Species Obtained from the Cote d'Ivoire.</title>
        <authorList>
            <person name="Moore G.G."/>
            <person name="Beltz S.B."/>
            <person name="Mack B.M."/>
        </authorList>
    </citation>
    <scope>NUCLEOTIDE SEQUENCE [LARGE SCALE GENOMIC DNA]</scope>
    <source>
        <strain evidence="8 9">SRRC1432</strain>
    </source>
</reference>
<dbReference type="OrthoDB" id="2447880at2759"/>
<protein>
    <recommendedName>
        <fullName evidence="7">HTH araC/xylS-type domain-containing protein</fullName>
    </recommendedName>
</protein>
<evidence type="ECO:0000313" key="9">
    <source>
        <dbReference type="Proteomes" id="UP000034947"/>
    </source>
</evidence>
<dbReference type="GO" id="GO:0006281">
    <property type="term" value="P:DNA repair"/>
    <property type="evidence" value="ECO:0007669"/>
    <property type="project" value="InterPro"/>
</dbReference>
<evidence type="ECO:0000256" key="1">
    <source>
        <dbReference type="ARBA" id="ARBA00001947"/>
    </source>
</evidence>
<evidence type="ECO:0000256" key="2">
    <source>
        <dbReference type="ARBA" id="ARBA00022603"/>
    </source>
</evidence>
<comment type="cofactor">
    <cofactor evidence="1">
        <name>Zn(2+)</name>
        <dbReference type="ChEBI" id="CHEBI:29105"/>
    </cofactor>
</comment>
<evidence type="ECO:0000256" key="6">
    <source>
        <dbReference type="SAM" id="MobiDB-lite"/>
    </source>
</evidence>
<dbReference type="GO" id="GO:0008270">
    <property type="term" value="F:zinc ion binding"/>
    <property type="evidence" value="ECO:0007669"/>
    <property type="project" value="InterPro"/>
</dbReference>
<feature type="compositionally biased region" description="Low complexity" evidence="6">
    <location>
        <begin position="19"/>
        <end position="32"/>
    </location>
</feature>
<evidence type="ECO:0000313" key="8">
    <source>
        <dbReference type="EMBL" id="KKK13415.1"/>
    </source>
</evidence>
<evidence type="ECO:0000256" key="5">
    <source>
        <dbReference type="ARBA" id="ARBA00023163"/>
    </source>
</evidence>
<organism evidence="8 9">
    <name type="scientific">Aspergillus ochraceoroseus</name>
    <dbReference type="NCBI Taxonomy" id="138278"/>
    <lineage>
        <taxon>Eukaryota</taxon>
        <taxon>Fungi</taxon>
        <taxon>Dikarya</taxon>
        <taxon>Ascomycota</taxon>
        <taxon>Pezizomycotina</taxon>
        <taxon>Eurotiomycetes</taxon>
        <taxon>Eurotiomycetidae</taxon>
        <taxon>Eurotiales</taxon>
        <taxon>Aspergillaceae</taxon>
        <taxon>Aspergillus</taxon>
        <taxon>Aspergillus subgen. Nidulantes</taxon>
    </lineage>
</organism>
<keyword evidence="5" id="KW-0804">Transcription</keyword>
<dbReference type="SUPFAM" id="SSF46689">
    <property type="entry name" value="Homeodomain-like"/>
    <property type="match status" value="1"/>
</dbReference>
<dbReference type="InterPro" id="IPR009057">
    <property type="entry name" value="Homeodomain-like_sf"/>
</dbReference>
<dbReference type="InterPro" id="IPR004026">
    <property type="entry name" value="Ada_DNA_repair_Zn-bd"/>
</dbReference>
<dbReference type="Pfam" id="PF02805">
    <property type="entry name" value="Ada_Zn_binding"/>
    <property type="match status" value="1"/>
</dbReference>
<dbReference type="InterPro" id="IPR018060">
    <property type="entry name" value="HTH_AraC"/>
</dbReference>
<keyword evidence="9" id="KW-1185">Reference proteome</keyword>
<dbReference type="PROSITE" id="PS01124">
    <property type="entry name" value="HTH_ARAC_FAMILY_2"/>
    <property type="match status" value="1"/>
</dbReference>